<keyword evidence="6 12" id="KW-0413">Isomerase</keyword>
<dbReference type="RefSeq" id="WP_256322091.1">
    <property type="nucleotide sequence ID" value="NZ_JANGCN010000016.1"/>
</dbReference>
<dbReference type="PANTHER" id="PTHR11390">
    <property type="entry name" value="PROKARYOTIC DNA TOPOISOMERASE"/>
    <property type="match status" value="1"/>
</dbReference>
<comment type="caution">
    <text evidence="12">The sequence shown here is derived from an EMBL/GenBank/DDBJ whole genome shotgun (WGS) entry which is preliminary data.</text>
</comment>
<dbReference type="PANTHER" id="PTHR11390:SF21">
    <property type="entry name" value="DNA TOPOISOMERASE 3-ALPHA"/>
    <property type="match status" value="1"/>
</dbReference>
<dbReference type="GO" id="GO:0006281">
    <property type="term" value="P:DNA repair"/>
    <property type="evidence" value="ECO:0007669"/>
    <property type="project" value="TreeGrafter"/>
</dbReference>
<reference evidence="12" key="1">
    <citation type="submission" date="2022-06" db="EMBL/GenBank/DDBJ databases">
        <title>Isolation of gut microbiota from human fecal samples.</title>
        <authorList>
            <person name="Pamer E.G."/>
            <person name="Barat B."/>
            <person name="Waligurski E."/>
            <person name="Medina S."/>
            <person name="Paddock L."/>
            <person name="Mostad J."/>
        </authorList>
    </citation>
    <scope>NUCLEOTIDE SEQUENCE</scope>
    <source>
        <strain evidence="12">DFI.5.57</strain>
    </source>
</reference>
<dbReference type="Proteomes" id="UP001206236">
    <property type="component" value="Unassembled WGS sequence"/>
</dbReference>
<evidence type="ECO:0000313" key="13">
    <source>
        <dbReference type="Proteomes" id="UP001206236"/>
    </source>
</evidence>
<dbReference type="Pfam" id="PF01131">
    <property type="entry name" value="Topoisom_bac"/>
    <property type="match status" value="1"/>
</dbReference>
<feature type="domain" description="Topo IA-type catalytic" evidence="11">
    <location>
        <begin position="154"/>
        <end position="581"/>
    </location>
</feature>
<dbReference type="InterPro" id="IPR003602">
    <property type="entry name" value="Topo_IA_DNA-bd_dom"/>
</dbReference>
<dbReference type="GO" id="GO:0003677">
    <property type="term" value="F:DNA binding"/>
    <property type="evidence" value="ECO:0007669"/>
    <property type="project" value="UniProtKB-KW"/>
</dbReference>
<dbReference type="SUPFAM" id="SSF56712">
    <property type="entry name" value="Prokaryotic type I DNA topoisomerase"/>
    <property type="match status" value="1"/>
</dbReference>
<dbReference type="InterPro" id="IPR013824">
    <property type="entry name" value="Topo_IA_cen_sub1"/>
</dbReference>
<comment type="catalytic activity">
    <reaction evidence="1">
        <text>ATP-independent breakage of single-stranded DNA, followed by passage and rejoining.</text>
        <dbReference type="EC" id="5.6.2.1"/>
    </reaction>
</comment>
<dbReference type="InterPro" id="IPR013826">
    <property type="entry name" value="Topo_IA_cen_sub3"/>
</dbReference>
<dbReference type="Gene3D" id="3.40.50.140">
    <property type="match status" value="1"/>
</dbReference>
<name>A0AAW5KL81_9FIRM</name>
<dbReference type="GO" id="GO:0006265">
    <property type="term" value="P:DNA topological change"/>
    <property type="evidence" value="ECO:0007669"/>
    <property type="project" value="InterPro"/>
</dbReference>
<dbReference type="InterPro" id="IPR023405">
    <property type="entry name" value="Topo_IA_core_domain"/>
</dbReference>
<gene>
    <name evidence="12" type="ORF">NE632_08170</name>
</gene>
<dbReference type="GO" id="GO:0003917">
    <property type="term" value="F:DNA topoisomerase type I (single strand cut, ATP-independent) activity"/>
    <property type="evidence" value="ECO:0007669"/>
    <property type="project" value="UniProtKB-EC"/>
</dbReference>
<dbReference type="InterPro" id="IPR000380">
    <property type="entry name" value="Topo_IA"/>
</dbReference>
<organism evidence="12 13">
    <name type="scientific">Ruminococcus bicirculans</name>
    <name type="common">ex Wegman et al. 2014</name>
    <dbReference type="NCBI Taxonomy" id="1160721"/>
    <lineage>
        <taxon>Bacteria</taxon>
        <taxon>Bacillati</taxon>
        <taxon>Bacillota</taxon>
        <taxon>Clostridia</taxon>
        <taxon>Eubacteriales</taxon>
        <taxon>Oscillospiraceae</taxon>
        <taxon>Ruminococcus</taxon>
    </lineage>
</organism>
<sequence length="696" mass="78252">MFRLIISEKPSVSVSIAYCIGATEKISEGDTFYWQGNGYIVTNALGHLFGIGMPEDYGWGKWELETLPLIPQEFKLFPLKGYSGQIKLLKKLICRDDVTEIINACDAGREGECIFRYIYNYFGCKKPTKRFWISSLTDESIKQGMKNLLDGKEKDNLFAAGFTRAKADWILGMSLSRLYSIVNDDSHKVGRVKTPVLNIVVNRDEAIAAFTKRPFYKVVLENGAECENVFDTAEQAEAVRAKCSGKIAVVSSSKTEQKKENRPLLHSLTSLQQEANDVYGMTAADTLKSAQSLYEKKLLTYPRTDSSYLSDDMIPLVESIVKCLAGYDGERVQRLQEQGLIIDKRIIDNSKISDHHAIIPTNLIGRLDDEKLDDNEQRIVKLVINRFLCAVDKPYIYSETKYEFLVEDEIFKLTVKTPIEWGWKQYKLSEPAELDEDTDKVLSVLYSENATFTADNIEVKQGETKPPKHFTESTLLAVMENIDRLIDDKELKGFVKERGLGTPATRASIIEELIAAGYIERKKKQLVSTDYGRAFASSVPDNVKSAELTAHWEQVLSDIENGNGNADMLLDEIKNSVSEIIAFEKSRGNRVKVTRKVSVGTCPRCGSPVIENSKAFSCSAGRDKCGFFIYKQDKRIGRSYRADEIAELLSKGKVTLKNCTSSKGNKYSAVFSLEDTGKYVNLKMEEFVDGKKKRGA</sequence>
<dbReference type="Gene3D" id="1.10.290.10">
    <property type="entry name" value="Topoisomerase I, domain 4"/>
    <property type="match status" value="1"/>
</dbReference>
<evidence type="ECO:0000256" key="9">
    <source>
        <dbReference type="ARBA" id="ARBA00032235"/>
    </source>
</evidence>
<keyword evidence="4" id="KW-0799">Topoisomerase</keyword>
<dbReference type="EC" id="5.6.2.1" evidence="3"/>
<evidence type="ECO:0000256" key="3">
    <source>
        <dbReference type="ARBA" id="ARBA00012891"/>
    </source>
</evidence>
<evidence type="ECO:0000313" key="12">
    <source>
        <dbReference type="EMBL" id="MCQ5153285.1"/>
    </source>
</evidence>
<evidence type="ECO:0000256" key="10">
    <source>
        <dbReference type="ARBA" id="ARBA00032877"/>
    </source>
</evidence>
<proteinExistence type="inferred from homology"/>
<dbReference type="InterPro" id="IPR013825">
    <property type="entry name" value="Topo_IA_cen_sub2"/>
</dbReference>
<evidence type="ECO:0000256" key="6">
    <source>
        <dbReference type="ARBA" id="ARBA00023235"/>
    </source>
</evidence>
<dbReference type="SMART" id="SM00437">
    <property type="entry name" value="TOP1Ac"/>
    <property type="match status" value="1"/>
</dbReference>
<dbReference type="EMBL" id="JANGCN010000016">
    <property type="protein sequence ID" value="MCQ5153285.1"/>
    <property type="molecule type" value="Genomic_DNA"/>
</dbReference>
<dbReference type="CDD" id="cd03362">
    <property type="entry name" value="TOPRIM_TopoIA_TopoIII"/>
    <property type="match status" value="1"/>
</dbReference>
<evidence type="ECO:0000256" key="1">
    <source>
        <dbReference type="ARBA" id="ARBA00000213"/>
    </source>
</evidence>
<dbReference type="CDD" id="cd00186">
    <property type="entry name" value="TOP1Ac"/>
    <property type="match status" value="1"/>
</dbReference>
<evidence type="ECO:0000259" key="11">
    <source>
        <dbReference type="PROSITE" id="PS52039"/>
    </source>
</evidence>
<dbReference type="InterPro" id="IPR023406">
    <property type="entry name" value="Topo_IA_AS"/>
</dbReference>
<dbReference type="GO" id="GO:0006310">
    <property type="term" value="P:DNA recombination"/>
    <property type="evidence" value="ECO:0007669"/>
    <property type="project" value="TreeGrafter"/>
</dbReference>
<dbReference type="GO" id="GO:0043597">
    <property type="term" value="C:cytoplasmic replication fork"/>
    <property type="evidence" value="ECO:0007669"/>
    <property type="project" value="TreeGrafter"/>
</dbReference>
<protein>
    <recommendedName>
        <fullName evidence="3">DNA topoisomerase</fullName>
        <ecNumber evidence="3">5.6.2.1</ecNumber>
    </recommendedName>
    <alternativeName>
        <fullName evidence="10">Omega-protein</fullName>
    </alternativeName>
    <alternativeName>
        <fullName evidence="9">Relaxing enzyme</fullName>
    </alternativeName>
    <alternativeName>
        <fullName evidence="7">Swivelase</fullName>
    </alternativeName>
    <alternativeName>
        <fullName evidence="8">Untwisting enzyme</fullName>
    </alternativeName>
</protein>
<dbReference type="Gene3D" id="2.70.20.10">
    <property type="entry name" value="Topoisomerase I, domain 3"/>
    <property type="match status" value="1"/>
</dbReference>
<evidence type="ECO:0000256" key="2">
    <source>
        <dbReference type="ARBA" id="ARBA00009446"/>
    </source>
</evidence>
<dbReference type="Pfam" id="PF01751">
    <property type="entry name" value="Toprim"/>
    <property type="match status" value="1"/>
</dbReference>
<dbReference type="AlphaFoldDB" id="A0AAW5KL81"/>
<dbReference type="PROSITE" id="PS00396">
    <property type="entry name" value="TOPO_IA_1"/>
    <property type="match status" value="1"/>
</dbReference>
<accession>A0AAW5KL81</accession>
<dbReference type="SMART" id="SM00436">
    <property type="entry name" value="TOP1Bc"/>
    <property type="match status" value="1"/>
</dbReference>
<dbReference type="InterPro" id="IPR013497">
    <property type="entry name" value="Topo_IA_cen"/>
</dbReference>
<dbReference type="InterPro" id="IPR003601">
    <property type="entry name" value="Topo_IA_2"/>
</dbReference>
<dbReference type="PROSITE" id="PS52039">
    <property type="entry name" value="TOPO_IA_2"/>
    <property type="match status" value="1"/>
</dbReference>
<dbReference type="SMART" id="SM00493">
    <property type="entry name" value="TOPRIM"/>
    <property type="match status" value="1"/>
</dbReference>
<evidence type="ECO:0000256" key="4">
    <source>
        <dbReference type="ARBA" id="ARBA00023029"/>
    </source>
</evidence>
<evidence type="ECO:0000256" key="8">
    <source>
        <dbReference type="ARBA" id="ARBA00031985"/>
    </source>
</evidence>
<dbReference type="Gene3D" id="1.10.460.10">
    <property type="entry name" value="Topoisomerase I, domain 2"/>
    <property type="match status" value="1"/>
</dbReference>
<comment type="similarity">
    <text evidence="2">Belongs to the type IA topoisomerase family.</text>
</comment>
<evidence type="ECO:0000256" key="7">
    <source>
        <dbReference type="ARBA" id="ARBA00030003"/>
    </source>
</evidence>
<dbReference type="InterPro" id="IPR006171">
    <property type="entry name" value="TOPRIM_dom"/>
</dbReference>
<keyword evidence="5" id="KW-0238">DNA-binding</keyword>
<dbReference type="PRINTS" id="PR00417">
    <property type="entry name" value="PRTPISMRASEI"/>
</dbReference>
<dbReference type="InterPro" id="IPR034144">
    <property type="entry name" value="TOPRIM_TopoIII"/>
</dbReference>
<evidence type="ECO:0000256" key="5">
    <source>
        <dbReference type="ARBA" id="ARBA00023125"/>
    </source>
</evidence>